<protein>
    <recommendedName>
        <fullName evidence="5">SOSS complex subunit B homolog</fullName>
    </recommendedName>
</protein>
<dbReference type="GO" id="GO:0044818">
    <property type="term" value="P:mitotic G2/M transition checkpoint"/>
    <property type="evidence" value="ECO:0007669"/>
    <property type="project" value="TreeGrafter"/>
</dbReference>
<dbReference type="AlphaFoldDB" id="A0A7M7QWQ7"/>
<evidence type="ECO:0000256" key="1">
    <source>
        <dbReference type="ARBA" id="ARBA00023125"/>
    </source>
</evidence>
<dbReference type="Gene3D" id="2.40.50.140">
    <property type="entry name" value="Nucleic acid-binding proteins"/>
    <property type="match status" value="1"/>
</dbReference>
<dbReference type="SUPFAM" id="SSF50249">
    <property type="entry name" value="Nucleic acid-binding proteins"/>
    <property type="match status" value="1"/>
</dbReference>
<evidence type="ECO:0000313" key="3">
    <source>
        <dbReference type="EnsemblMetazoa" id="XP_032455088"/>
    </source>
</evidence>
<dbReference type="GO" id="GO:0003677">
    <property type="term" value="F:DNA binding"/>
    <property type="evidence" value="ECO:0007669"/>
    <property type="project" value="UniProtKB-KW"/>
</dbReference>
<dbReference type="Proteomes" id="UP000002358">
    <property type="component" value="Chromosome 1"/>
</dbReference>
<dbReference type="GO" id="GO:0070876">
    <property type="term" value="C:SOSS complex"/>
    <property type="evidence" value="ECO:0007669"/>
    <property type="project" value="TreeGrafter"/>
</dbReference>
<keyword evidence="1" id="KW-0238">DNA-binding</keyword>
<dbReference type="PANTHER" id="PTHR13356">
    <property type="entry name" value="OB FOLD NUCLEIC ACID BINDING PROTEIN-RELATED"/>
    <property type="match status" value="1"/>
</dbReference>
<organism evidence="3 4">
    <name type="scientific">Nasonia vitripennis</name>
    <name type="common">Parasitic wasp</name>
    <dbReference type="NCBI Taxonomy" id="7425"/>
    <lineage>
        <taxon>Eukaryota</taxon>
        <taxon>Metazoa</taxon>
        <taxon>Ecdysozoa</taxon>
        <taxon>Arthropoda</taxon>
        <taxon>Hexapoda</taxon>
        <taxon>Insecta</taxon>
        <taxon>Pterygota</taxon>
        <taxon>Neoptera</taxon>
        <taxon>Endopterygota</taxon>
        <taxon>Hymenoptera</taxon>
        <taxon>Apocrita</taxon>
        <taxon>Proctotrupomorpha</taxon>
        <taxon>Chalcidoidea</taxon>
        <taxon>Pteromalidae</taxon>
        <taxon>Pteromalinae</taxon>
        <taxon>Nasonia</taxon>
    </lineage>
</organism>
<sequence length="214" mass="22334">MEYVLIKDIRPGQKNINVVFIVLEVGHPTITKENREVRTLKVADSTACMNVSIWDEPGTLLMPGDIVRLTKGYASVWRNCLTLYSGKNGDIQKIGDFCMVINEQLNMSEPNPTLSNQLVGQGSSTSGSNNSNNNGNNGASTTQAPVATTSSATSSKESGKGGNGGGNSSQSTTGSSSSTTTATTASSGKSSGSTKSGPRGRGSYGRNASRSERR</sequence>
<accession>A0A7M7QWQ7</accession>
<feature type="region of interest" description="Disordered" evidence="2">
    <location>
        <begin position="109"/>
        <end position="214"/>
    </location>
</feature>
<dbReference type="GO" id="GO:0010212">
    <property type="term" value="P:response to ionizing radiation"/>
    <property type="evidence" value="ECO:0007669"/>
    <property type="project" value="TreeGrafter"/>
</dbReference>
<name>A0A7M7QWQ7_NASVI</name>
<evidence type="ECO:0000313" key="4">
    <source>
        <dbReference type="Proteomes" id="UP000002358"/>
    </source>
</evidence>
<dbReference type="GO" id="GO:0000724">
    <property type="term" value="P:double-strand break repair via homologous recombination"/>
    <property type="evidence" value="ECO:0007669"/>
    <property type="project" value="TreeGrafter"/>
</dbReference>
<dbReference type="FunFam" id="2.40.50.140:FF:000072">
    <property type="entry name" value="SOSS complex subunit B2"/>
    <property type="match status" value="1"/>
</dbReference>
<dbReference type="InterPro" id="IPR051231">
    <property type="entry name" value="SOSS-B"/>
</dbReference>
<dbReference type="CDD" id="cd04491">
    <property type="entry name" value="SoSSB_OBF"/>
    <property type="match status" value="1"/>
</dbReference>
<dbReference type="GeneID" id="116738563"/>
<feature type="compositionally biased region" description="Low complexity" evidence="2">
    <location>
        <begin position="120"/>
        <end position="156"/>
    </location>
</feature>
<dbReference type="GO" id="GO:0005694">
    <property type="term" value="C:chromosome"/>
    <property type="evidence" value="ECO:0007669"/>
    <property type="project" value="UniProtKB-ARBA"/>
</dbReference>
<reference evidence="3" key="1">
    <citation type="submission" date="2021-01" db="UniProtKB">
        <authorList>
            <consortium name="EnsemblMetazoa"/>
        </authorList>
    </citation>
    <scope>IDENTIFICATION</scope>
</reference>
<dbReference type="EnsemblMetazoa" id="XM_032599197">
    <property type="protein sequence ID" value="XP_032455088"/>
    <property type="gene ID" value="LOC116738563"/>
</dbReference>
<dbReference type="SMR" id="A0A7M7QWQ7"/>
<evidence type="ECO:0000256" key="2">
    <source>
        <dbReference type="SAM" id="MobiDB-lite"/>
    </source>
</evidence>
<dbReference type="PANTHER" id="PTHR13356:SF0">
    <property type="entry name" value="SOSS COMPLEX SUBUNIT B HOMOLOG"/>
    <property type="match status" value="1"/>
</dbReference>
<keyword evidence="4" id="KW-1185">Reference proteome</keyword>
<dbReference type="InterPro" id="IPR012340">
    <property type="entry name" value="NA-bd_OB-fold"/>
</dbReference>
<feature type="compositionally biased region" description="Polar residues" evidence="2">
    <location>
        <begin position="109"/>
        <end position="119"/>
    </location>
</feature>
<proteinExistence type="predicted"/>
<dbReference type="RefSeq" id="XP_032455088.1">
    <property type="nucleotide sequence ID" value="XM_032599197.1"/>
</dbReference>
<evidence type="ECO:0008006" key="5">
    <source>
        <dbReference type="Google" id="ProtNLM"/>
    </source>
</evidence>
<feature type="compositionally biased region" description="Low complexity" evidence="2">
    <location>
        <begin position="168"/>
        <end position="197"/>
    </location>
</feature>